<dbReference type="EMBL" id="BAAAKV010000090">
    <property type="protein sequence ID" value="GAA1197713.1"/>
    <property type="molecule type" value="Genomic_DNA"/>
</dbReference>
<name>A0ABN1V961_9ACTN</name>
<protein>
    <submittedName>
        <fullName evidence="2">Uncharacterized protein</fullName>
    </submittedName>
</protein>
<reference evidence="2 3" key="1">
    <citation type="journal article" date="2019" name="Int. J. Syst. Evol. Microbiol.">
        <title>The Global Catalogue of Microorganisms (GCM) 10K type strain sequencing project: providing services to taxonomists for standard genome sequencing and annotation.</title>
        <authorList>
            <consortium name="The Broad Institute Genomics Platform"/>
            <consortium name="The Broad Institute Genome Sequencing Center for Infectious Disease"/>
            <person name="Wu L."/>
            <person name="Ma J."/>
        </authorList>
    </citation>
    <scope>NUCLEOTIDE SEQUENCE [LARGE SCALE GENOMIC DNA]</scope>
    <source>
        <strain evidence="2 3">JCM 12696</strain>
    </source>
</reference>
<feature type="transmembrane region" description="Helical" evidence="1">
    <location>
        <begin position="68"/>
        <end position="87"/>
    </location>
</feature>
<dbReference type="RefSeq" id="WP_344284291.1">
    <property type="nucleotide sequence ID" value="NZ_BAAAKV010000090.1"/>
</dbReference>
<gene>
    <name evidence="2" type="ORF">GCM10009654_63180</name>
</gene>
<organism evidence="2 3">
    <name type="scientific">Streptomyces hebeiensis</name>
    <dbReference type="NCBI Taxonomy" id="229486"/>
    <lineage>
        <taxon>Bacteria</taxon>
        <taxon>Bacillati</taxon>
        <taxon>Actinomycetota</taxon>
        <taxon>Actinomycetes</taxon>
        <taxon>Kitasatosporales</taxon>
        <taxon>Streptomycetaceae</taxon>
        <taxon>Streptomyces</taxon>
    </lineage>
</organism>
<keyword evidence="3" id="KW-1185">Reference proteome</keyword>
<dbReference type="Proteomes" id="UP001501371">
    <property type="component" value="Unassembled WGS sequence"/>
</dbReference>
<evidence type="ECO:0000313" key="2">
    <source>
        <dbReference type="EMBL" id="GAA1197713.1"/>
    </source>
</evidence>
<feature type="transmembrane region" description="Helical" evidence="1">
    <location>
        <begin position="160"/>
        <end position="180"/>
    </location>
</feature>
<feature type="transmembrane region" description="Helical" evidence="1">
    <location>
        <begin position="129"/>
        <end position="154"/>
    </location>
</feature>
<keyword evidence="1" id="KW-1133">Transmembrane helix</keyword>
<keyword evidence="1" id="KW-0472">Membrane</keyword>
<sequence length="187" mass="18617">MSHGVPALGIALLCGAGCVWYVPAVADLRAGADRPVSRRLGAAAVLTGWGTAALAVPLLLLATARGTAVLAAAGALATLALAVCSAVRRRNEQREAADRWALLRGERGPCGATEAAAGRPDDGRRAERAFLAWLVPGLALAPCAGVAVLVTGGALTPQRIAVAAGAATVVEALFLTTAAIRAGAAAR</sequence>
<accession>A0ABN1V961</accession>
<comment type="caution">
    <text evidence="2">The sequence shown here is derived from an EMBL/GenBank/DDBJ whole genome shotgun (WGS) entry which is preliminary data.</text>
</comment>
<feature type="transmembrane region" description="Helical" evidence="1">
    <location>
        <begin position="6"/>
        <end position="28"/>
    </location>
</feature>
<evidence type="ECO:0000256" key="1">
    <source>
        <dbReference type="SAM" id="Phobius"/>
    </source>
</evidence>
<evidence type="ECO:0000313" key="3">
    <source>
        <dbReference type="Proteomes" id="UP001501371"/>
    </source>
</evidence>
<keyword evidence="1" id="KW-0812">Transmembrane</keyword>
<proteinExistence type="predicted"/>
<feature type="transmembrane region" description="Helical" evidence="1">
    <location>
        <begin position="40"/>
        <end position="62"/>
    </location>
</feature>